<evidence type="ECO:0000256" key="6">
    <source>
        <dbReference type="ARBA" id="ARBA00023002"/>
    </source>
</evidence>
<dbReference type="FunFam" id="1.10.630.10:FF:000126">
    <property type="entry name" value="Predicted protein"/>
    <property type="match status" value="1"/>
</dbReference>
<dbReference type="GO" id="GO:0020037">
    <property type="term" value="F:heme binding"/>
    <property type="evidence" value="ECO:0007669"/>
    <property type="project" value="InterPro"/>
</dbReference>
<dbReference type="InterPro" id="IPR001128">
    <property type="entry name" value="Cyt_P450"/>
</dbReference>
<dbReference type="GO" id="GO:0016705">
    <property type="term" value="F:oxidoreductase activity, acting on paired donors, with incorporation or reduction of molecular oxygen"/>
    <property type="evidence" value="ECO:0007669"/>
    <property type="project" value="InterPro"/>
</dbReference>
<dbReference type="PANTHER" id="PTHR47944:SF18">
    <property type="entry name" value="FLAVONOID 3'-MONOOXYGENASE"/>
    <property type="match status" value="1"/>
</dbReference>
<feature type="binding site" description="axial binding residue" evidence="9">
    <location>
        <position position="448"/>
    </location>
    <ligand>
        <name>heme</name>
        <dbReference type="ChEBI" id="CHEBI:30413"/>
    </ligand>
    <ligandPart>
        <name>Fe</name>
        <dbReference type="ChEBI" id="CHEBI:18248"/>
    </ligandPart>
</feature>
<dbReference type="GeneID" id="120254043"/>
<keyword evidence="11" id="KW-0472">Membrane</keyword>
<dbReference type="PRINTS" id="PR00463">
    <property type="entry name" value="EP450I"/>
</dbReference>
<dbReference type="Proteomes" id="UP001515500">
    <property type="component" value="Unplaced"/>
</dbReference>
<keyword evidence="8 10" id="KW-0503">Monooxygenase</keyword>
<accession>A0AB40ATR4</accession>
<keyword evidence="6 10" id="KW-0560">Oxidoreductase</keyword>
<evidence type="ECO:0000256" key="8">
    <source>
        <dbReference type="ARBA" id="ARBA00023033"/>
    </source>
</evidence>
<dbReference type="RefSeq" id="XP_039118129.1">
    <property type="nucleotide sequence ID" value="XM_039262195.1"/>
</dbReference>
<keyword evidence="12" id="KW-1185">Reference proteome</keyword>
<keyword evidence="11" id="KW-1133">Transmembrane helix</keyword>
<dbReference type="Pfam" id="PF00067">
    <property type="entry name" value="p450"/>
    <property type="match status" value="1"/>
</dbReference>
<name>A0AB40ATR4_DIOCR</name>
<dbReference type="Gene3D" id="1.10.630.10">
    <property type="entry name" value="Cytochrome P450"/>
    <property type="match status" value="1"/>
</dbReference>
<dbReference type="InterPro" id="IPR002401">
    <property type="entry name" value="Cyt_P450_E_grp-I"/>
</dbReference>
<dbReference type="PANTHER" id="PTHR47944">
    <property type="entry name" value="CYTOCHROME P450 98A9"/>
    <property type="match status" value="1"/>
</dbReference>
<dbReference type="GO" id="GO:0005506">
    <property type="term" value="F:iron ion binding"/>
    <property type="evidence" value="ECO:0007669"/>
    <property type="project" value="InterPro"/>
</dbReference>
<dbReference type="SUPFAM" id="SSF48264">
    <property type="entry name" value="Cytochrome P450"/>
    <property type="match status" value="1"/>
</dbReference>
<protein>
    <submittedName>
        <fullName evidence="13">LOW QUALITY PROTEIN: flavonoid 3',5'-hydroxylase 1-like</fullName>
    </submittedName>
</protein>
<reference evidence="13" key="1">
    <citation type="submission" date="2025-08" db="UniProtKB">
        <authorList>
            <consortium name="RefSeq"/>
        </authorList>
    </citation>
    <scope>IDENTIFICATION</scope>
</reference>
<feature type="transmembrane region" description="Helical" evidence="11">
    <location>
        <begin position="6"/>
        <end position="23"/>
    </location>
</feature>
<evidence type="ECO:0000256" key="3">
    <source>
        <dbReference type="ARBA" id="ARBA00022617"/>
    </source>
</evidence>
<keyword evidence="4 9" id="KW-0479">Metal-binding</keyword>
<evidence type="ECO:0000256" key="5">
    <source>
        <dbReference type="ARBA" id="ARBA00022857"/>
    </source>
</evidence>
<evidence type="ECO:0000313" key="12">
    <source>
        <dbReference type="Proteomes" id="UP001515500"/>
    </source>
</evidence>
<dbReference type="InterPro" id="IPR036396">
    <property type="entry name" value="Cyt_P450_sf"/>
</dbReference>
<keyword evidence="11" id="KW-0812">Transmembrane</keyword>
<proteinExistence type="inferred from homology"/>
<keyword evidence="5" id="KW-0521">NADP</keyword>
<dbReference type="GO" id="GO:0004497">
    <property type="term" value="F:monooxygenase activity"/>
    <property type="evidence" value="ECO:0007669"/>
    <property type="project" value="UniProtKB-KW"/>
</dbReference>
<dbReference type="AlphaFoldDB" id="A0AB40ATR4"/>
<feature type="transmembrane region" description="Helical" evidence="11">
    <location>
        <begin position="503"/>
        <end position="524"/>
    </location>
</feature>
<dbReference type="PROSITE" id="PS00086">
    <property type="entry name" value="CYTOCHROME_P450"/>
    <property type="match status" value="1"/>
</dbReference>
<comment type="similarity">
    <text evidence="2 10">Belongs to the cytochrome P450 family.</text>
</comment>
<evidence type="ECO:0000256" key="10">
    <source>
        <dbReference type="RuleBase" id="RU000461"/>
    </source>
</evidence>
<evidence type="ECO:0000256" key="9">
    <source>
        <dbReference type="PIRSR" id="PIRSR602401-1"/>
    </source>
</evidence>
<evidence type="ECO:0000256" key="11">
    <source>
        <dbReference type="SAM" id="Phobius"/>
    </source>
</evidence>
<evidence type="ECO:0000256" key="1">
    <source>
        <dbReference type="ARBA" id="ARBA00001971"/>
    </source>
</evidence>
<dbReference type="PRINTS" id="PR00385">
    <property type="entry name" value="P450"/>
</dbReference>
<evidence type="ECO:0000256" key="4">
    <source>
        <dbReference type="ARBA" id="ARBA00022723"/>
    </source>
</evidence>
<evidence type="ECO:0000256" key="2">
    <source>
        <dbReference type="ARBA" id="ARBA00010617"/>
    </source>
</evidence>
<gene>
    <name evidence="13" type="primary">LOC120254043</name>
</gene>
<sequence>MVSPDSALILTTLFIFLAFLHLLHRSFRRTTLPLPPGPKGYPILGALPLIGHTPHVSLANLAKLYGPLMHLKLGNSHIIVISSSSTAHSFFTTLDLQFANRPGKVISAKHISYNGNDMTFSNYTPKWKLFRRLTTLHMLGSKAMSTWSDIRHDEIHRMLQSMHESSQRGQLIVVPETLICATTNIIGRVMLSQRVFDASDPKLGSYKELLKKLMTGGGMFNVGDFVPAVAWMDLQGIQAKLKKGKEMMDQMIKAMLAQHAASAEERKGTPDFADLVMASDLRDDNGDKLSDVNIRGLLANIFKAGTDTSTIIVEWALAEILKNRDILESMQSEMDVIIGRERALQESDIPNLPYLQAVVKETLRLHPSTPLSLPHFFLFESCEVNGYYIPANTRLITNIWAIGRDPDVWERPLEFDPMRFLPGGKAAKIEPYGTDFELIPFGAGRRICIGKTSGMVFVQYLLGALVHGFDWRLPDGVVIDMEETPGLVIPKAVPIKAFVTPRLFAHSLCVAVYGYSSICLGYFFA</sequence>
<evidence type="ECO:0000313" key="13">
    <source>
        <dbReference type="RefSeq" id="XP_039118129.1"/>
    </source>
</evidence>
<comment type="cofactor">
    <cofactor evidence="1 9">
        <name>heme</name>
        <dbReference type="ChEBI" id="CHEBI:30413"/>
    </cofactor>
</comment>
<organism evidence="12 13">
    <name type="scientific">Dioscorea cayennensis subsp. rotundata</name>
    <name type="common">White Guinea yam</name>
    <name type="synonym">Dioscorea rotundata</name>
    <dbReference type="NCBI Taxonomy" id="55577"/>
    <lineage>
        <taxon>Eukaryota</taxon>
        <taxon>Viridiplantae</taxon>
        <taxon>Streptophyta</taxon>
        <taxon>Embryophyta</taxon>
        <taxon>Tracheophyta</taxon>
        <taxon>Spermatophyta</taxon>
        <taxon>Magnoliopsida</taxon>
        <taxon>Liliopsida</taxon>
        <taxon>Dioscoreales</taxon>
        <taxon>Dioscoreaceae</taxon>
        <taxon>Dioscorea</taxon>
    </lineage>
</organism>
<keyword evidence="3 9" id="KW-0349">Heme</keyword>
<dbReference type="InterPro" id="IPR017972">
    <property type="entry name" value="Cyt_P450_CS"/>
</dbReference>
<keyword evidence="7 9" id="KW-0408">Iron</keyword>
<evidence type="ECO:0000256" key="7">
    <source>
        <dbReference type="ARBA" id="ARBA00023004"/>
    </source>
</evidence>